<dbReference type="PROSITE" id="PS50835">
    <property type="entry name" value="IG_LIKE"/>
    <property type="match status" value="5"/>
</dbReference>
<feature type="domain" description="Ig-like" evidence="13">
    <location>
        <begin position="225"/>
        <end position="325"/>
    </location>
</feature>
<dbReference type="AlphaFoldDB" id="A0AAR2JEQ5"/>
<dbReference type="SMART" id="SM00408">
    <property type="entry name" value="IGc2"/>
    <property type="match status" value="5"/>
</dbReference>
<feature type="domain" description="Ig-like" evidence="13">
    <location>
        <begin position="330"/>
        <end position="430"/>
    </location>
</feature>
<proteinExistence type="predicted"/>
<evidence type="ECO:0000256" key="7">
    <source>
        <dbReference type="ARBA" id="ARBA00023157"/>
    </source>
</evidence>
<keyword evidence="15" id="KW-1185">Reference proteome</keyword>
<evidence type="ECO:0000259" key="13">
    <source>
        <dbReference type="PROSITE" id="PS50835"/>
    </source>
</evidence>
<dbReference type="Proteomes" id="UP001501920">
    <property type="component" value="Chromosome 4"/>
</dbReference>
<keyword evidence="8" id="KW-0675">Receptor</keyword>
<keyword evidence="9" id="KW-0325">Glycoprotein</keyword>
<protein>
    <recommendedName>
        <fullName evidence="13">Ig-like domain-containing protein</fullName>
    </recommendedName>
</protein>
<evidence type="ECO:0000256" key="3">
    <source>
        <dbReference type="ARBA" id="ARBA00022692"/>
    </source>
</evidence>
<organism evidence="14 15">
    <name type="scientific">Pygocentrus nattereri</name>
    <name type="common">Red-bellied piranha</name>
    <dbReference type="NCBI Taxonomy" id="42514"/>
    <lineage>
        <taxon>Eukaryota</taxon>
        <taxon>Metazoa</taxon>
        <taxon>Chordata</taxon>
        <taxon>Craniata</taxon>
        <taxon>Vertebrata</taxon>
        <taxon>Euteleostomi</taxon>
        <taxon>Actinopterygii</taxon>
        <taxon>Neopterygii</taxon>
        <taxon>Teleostei</taxon>
        <taxon>Ostariophysi</taxon>
        <taxon>Characiformes</taxon>
        <taxon>Characoidei</taxon>
        <taxon>Pygocentrus</taxon>
    </lineage>
</organism>
<dbReference type="PANTHER" id="PTHR25466">
    <property type="entry name" value="T-LYMPHOCYTE ACTIVATION ANTIGEN"/>
    <property type="match status" value="1"/>
</dbReference>
<evidence type="ECO:0000256" key="2">
    <source>
        <dbReference type="ARBA" id="ARBA00022475"/>
    </source>
</evidence>
<dbReference type="SMART" id="SM00409">
    <property type="entry name" value="IG"/>
    <property type="match status" value="5"/>
</dbReference>
<dbReference type="Gene3D" id="2.60.40.10">
    <property type="entry name" value="Immunoglobulins"/>
    <property type="match status" value="5"/>
</dbReference>
<dbReference type="InterPro" id="IPR051713">
    <property type="entry name" value="T-cell_Activation_Regulation"/>
</dbReference>
<dbReference type="SMART" id="SM00406">
    <property type="entry name" value="IGv"/>
    <property type="match status" value="5"/>
</dbReference>
<comment type="subcellular location">
    <subcellularLocation>
        <location evidence="1">Cell membrane</location>
        <topology evidence="1">Single-pass type I membrane protein</topology>
    </subcellularLocation>
</comment>
<dbReference type="GO" id="GO:0071222">
    <property type="term" value="P:cellular response to lipopolysaccharide"/>
    <property type="evidence" value="ECO:0007669"/>
    <property type="project" value="TreeGrafter"/>
</dbReference>
<reference evidence="14" key="2">
    <citation type="submission" date="2025-08" db="UniProtKB">
        <authorList>
            <consortium name="Ensembl"/>
        </authorList>
    </citation>
    <scope>IDENTIFICATION</scope>
</reference>
<dbReference type="GeneTree" id="ENSGT01120000272172"/>
<dbReference type="GO" id="GO:0007166">
    <property type="term" value="P:cell surface receptor signaling pathway"/>
    <property type="evidence" value="ECO:0007669"/>
    <property type="project" value="TreeGrafter"/>
</dbReference>
<dbReference type="GO" id="GO:0042102">
    <property type="term" value="P:positive regulation of T cell proliferation"/>
    <property type="evidence" value="ECO:0007669"/>
    <property type="project" value="TreeGrafter"/>
</dbReference>
<name>A0AAR2JEQ5_PYGNA</name>
<feature type="domain" description="Ig-like" evidence="13">
    <location>
        <begin position="435"/>
        <end position="535"/>
    </location>
</feature>
<feature type="chain" id="PRO_5043636044" description="Ig-like domain-containing protein" evidence="12">
    <location>
        <begin position="18"/>
        <end position="583"/>
    </location>
</feature>
<dbReference type="GeneID" id="119263168"/>
<evidence type="ECO:0000256" key="10">
    <source>
        <dbReference type="ARBA" id="ARBA00023319"/>
    </source>
</evidence>
<keyword evidence="4 12" id="KW-0732">Signal</keyword>
<dbReference type="Ensembl" id="ENSPNAT00000049559.1">
    <property type="protein sequence ID" value="ENSPNAP00000050420.1"/>
    <property type="gene ID" value="ENSPNAG00000035175.1"/>
</dbReference>
<evidence type="ECO:0000256" key="1">
    <source>
        <dbReference type="ARBA" id="ARBA00004251"/>
    </source>
</evidence>
<dbReference type="SUPFAM" id="SSF48726">
    <property type="entry name" value="Immunoglobulin"/>
    <property type="match status" value="5"/>
</dbReference>
<evidence type="ECO:0000256" key="6">
    <source>
        <dbReference type="ARBA" id="ARBA00023136"/>
    </source>
</evidence>
<keyword evidence="6 11" id="KW-0472">Membrane</keyword>
<dbReference type="Pfam" id="PF07686">
    <property type="entry name" value="V-set"/>
    <property type="match status" value="5"/>
</dbReference>
<evidence type="ECO:0000313" key="14">
    <source>
        <dbReference type="Ensembl" id="ENSPNAP00000050420.1"/>
    </source>
</evidence>
<dbReference type="RefSeq" id="XP_037393382.1">
    <property type="nucleotide sequence ID" value="XM_037537485.1"/>
</dbReference>
<sequence>MLLTFYLLFIGLHVSEGCTLENRGEVLNIAAHAGGSVLLPCYCTDQHTTPERFSWKKDNKDTWEEISIESGQYRDRVQLFNGHSPGNVSLLISHLTEEDGGDYQCSVEGAHLIIRLTVKGCPLENRGEVLNITAHTGGSVLLPCYCPDLHTTPKTFSWKKDNKDTWEEISSESGQYRDRVQLGNGHSPGNVSLLISHLIEEDGGDYQCSVEGVHLIIRLTVKGCPLENRGEVLNITAHTGGSVLLPCYCTDLHTKVKTFRWKKQNRSTHKQEEISSESGQYRDRVQMFNGHSPGNLSLLISHLTEEDGGDYICAVKGSRLTIKLTVKGCPLENRGEVLNITAHAGGSALLPCYCPDLHTKVKTFRWKKQNRSTHKQEEISSESGQYRDRVQVFNGHSPGNLSLLISHLTEEDGGDYICAVKGSRLTIILTVKGCPLENRGEVLNITAHAGGSALLPCYCPDLHTKVKTFRWKKQNRSTHKQEEISSESGQYRDRVQMFNGHSPGNLSLLISHLTEEDGGDYICAVEGSRLTIKLTVKASLPFVPFALVTVIFLHIIVAVVYHTKRNKDPHYSTADGDGVVSLE</sequence>
<evidence type="ECO:0000256" key="5">
    <source>
        <dbReference type="ARBA" id="ARBA00022989"/>
    </source>
</evidence>
<dbReference type="GO" id="GO:0009897">
    <property type="term" value="C:external side of plasma membrane"/>
    <property type="evidence" value="ECO:0007669"/>
    <property type="project" value="TreeGrafter"/>
</dbReference>
<feature type="signal peptide" evidence="12">
    <location>
        <begin position="1"/>
        <end position="17"/>
    </location>
</feature>
<evidence type="ECO:0000256" key="12">
    <source>
        <dbReference type="SAM" id="SignalP"/>
    </source>
</evidence>
<accession>A0AAR2JEQ5</accession>
<feature type="domain" description="Ig-like" evidence="13">
    <location>
        <begin position="122"/>
        <end position="220"/>
    </location>
</feature>
<keyword evidence="5 11" id="KW-1133">Transmembrane helix</keyword>
<dbReference type="GO" id="GO:0042130">
    <property type="term" value="P:negative regulation of T cell proliferation"/>
    <property type="evidence" value="ECO:0007669"/>
    <property type="project" value="TreeGrafter"/>
</dbReference>
<dbReference type="GO" id="GO:0031295">
    <property type="term" value="P:T cell costimulation"/>
    <property type="evidence" value="ECO:0007669"/>
    <property type="project" value="TreeGrafter"/>
</dbReference>
<dbReference type="InterPro" id="IPR003598">
    <property type="entry name" value="Ig_sub2"/>
</dbReference>
<dbReference type="InterPro" id="IPR013106">
    <property type="entry name" value="Ig_V-set"/>
</dbReference>
<feature type="domain" description="Ig-like" evidence="13">
    <location>
        <begin position="34"/>
        <end position="117"/>
    </location>
</feature>
<evidence type="ECO:0000313" key="15">
    <source>
        <dbReference type="Proteomes" id="UP001501920"/>
    </source>
</evidence>
<dbReference type="InterPro" id="IPR003599">
    <property type="entry name" value="Ig_sub"/>
</dbReference>
<keyword evidence="7" id="KW-1015">Disulfide bond</keyword>
<feature type="transmembrane region" description="Helical" evidence="11">
    <location>
        <begin position="542"/>
        <end position="561"/>
    </location>
</feature>
<evidence type="ECO:0000256" key="9">
    <source>
        <dbReference type="ARBA" id="ARBA00023180"/>
    </source>
</evidence>
<evidence type="ECO:0000256" key="8">
    <source>
        <dbReference type="ARBA" id="ARBA00023170"/>
    </source>
</evidence>
<reference evidence="14" key="3">
    <citation type="submission" date="2025-09" db="UniProtKB">
        <authorList>
            <consortium name="Ensembl"/>
        </authorList>
    </citation>
    <scope>IDENTIFICATION</scope>
</reference>
<keyword evidence="2" id="KW-1003">Cell membrane</keyword>
<dbReference type="GO" id="GO:0006955">
    <property type="term" value="P:immune response"/>
    <property type="evidence" value="ECO:0007669"/>
    <property type="project" value="TreeGrafter"/>
</dbReference>
<evidence type="ECO:0000256" key="11">
    <source>
        <dbReference type="SAM" id="Phobius"/>
    </source>
</evidence>
<evidence type="ECO:0000256" key="4">
    <source>
        <dbReference type="ARBA" id="ARBA00022729"/>
    </source>
</evidence>
<keyword evidence="10" id="KW-0393">Immunoglobulin domain</keyword>
<dbReference type="InterPro" id="IPR007110">
    <property type="entry name" value="Ig-like_dom"/>
</dbReference>
<dbReference type="InterPro" id="IPR013783">
    <property type="entry name" value="Ig-like_fold"/>
</dbReference>
<keyword evidence="3 11" id="KW-0812">Transmembrane</keyword>
<dbReference type="PANTHER" id="PTHR25466:SF14">
    <property type="entry name" value="BUTYROPHILIN SUBFAMILY 2 MEMBER A2-LIKE-RELATED"/>
    <property type="match status" value="1"/>
</dbReference>
<dbReference type="InterPro" id="IPR036179">
    <property type="entry name" value="Ig-like_dom_sf"/>
</dbReference>
<reference evidence="14 15" key="1">
    <citation type="submission" date="2020-10" db="EMBL/GenBank/DDBJ databases">
        <title>Pygocentrus nattereri (red-bellied piranha) genome, fPygNat1, primary haplotype.</title>
        <authorList>
            <person name="Myers G."/>
            <person name="Meyer A."/>
            <person name="Karagic N."/>
            <person name="Pippel M."/>
            <person name="Winkler S."/>
            <person name="Tracey A."/>
            <person name="Wood J."/>
            <person name="Formenti G."/>
            <person name="Howe K."/>
            <person name="Fedrigo O."/>
            <person name="Jarvis E.D."/>
        </authorList>
    </citation>
    <scope>NUCLEOTIDE SEQUENCE [LARGE SCALE GENOMIC DNA]</scope>
</reference>